<dbReference type="Proteomes" id="UP000295506">
    <property type="component" value="Unassembled WGS sequence"/>
</dbReference>
<proteinExistence type="predicted"/>
<accession>A0A126QMZ4</accession>
<evidence type="ECO:0000313" key="5">
    <source>
        <dbReference type="EMBL" id="TDT91793.1"/>
    </source>
</evidence>
<organism evidence="5 7">
    <name type="scientific">Pseudodesulfovibrio indicus</name>
    <dbReference type="NCBI Taxonomy" id="1716143"/>
    <lineage>
        <taxon>Bacteria</taxon>
        <taxon>Pseudomonadati</taxon>
        <taxon>Thermodesulfobacteriota</taxon>
        <taxon>Desulfovibrionia</taxon>
        <taxon>Desulfovibrionales</taxon>
        <taxon>Desulfovibrionaceae</taxon>
    </lineage>
</organism>
<reference evidence="5 7" key="2">
    <citation type="submission" date="2019-03" db="EMBL/GenBank/DDBJ databases">
        <title>Genomic Encyclopedia of Type Strains, Phase IV (KMG-IV): sequencing the most valuable type-strain genomes for metagenomic binning, comparative biology and taxonomic classification.</title>
        <authorList>
            <person name="Goeker M."/>
        </authorList>
    </citation>
    <scope>NUCLEOTIDE SEQUENCE [LARGE SCALE GENOMIC DNA]</scope>
    <source>
        <strain evidence="5 7">DSM 101483</strain>
    </source>
</reference>
<evidence type="ECO:0000313" key="6">
    <source>
        <dbReference type="Proteomes" id="UP000055611"/>
    </source>
</evidence>
<dbReference type="RefSeq" id="WP_066801824.1">
    <property type="nucleotide sequence ID" value="NZ_CP014206.1"/>
</dbReference>
<evidence type="ECO:0000259" key="3">
    <source>
        <dbReference type="Pfam" id="PF08308"/>
    </source>
</evidence>
<dbReference type="InterPro" id="IPR013229">
    <property type="entry name" value="PEGA"/>
</dbReference>
<dbReference type="Pfam" id="PF08308">
    <property type="entry name" value="PEGA"/>
    <property type="match status" value="1"/>
</dbReference>
<feature type="chain" id="PRO_5043321409" evidence="2">
    <location>
        <begin position="21"/>
        <end position="273"/>
    </location>
</feature>
<dbReference type="KEGG" id="dej:AWY79_06635"/>
<dbReference type="EMBL" id="CP014206">
    <property type="protein sequence ID" value="AMK10805.1"/>
    <property type="molecule type" value="Genomic_DNA"/>
</dbReference>
<dbReference type="OrthoDB" id="5455724at2"/>
<dbReference type="EMBL" id="SOBK01000001">
    <property type="protein sequence ID" value="TDT91793.1"/>
    <property type="molecule type" value="Genomic_DNA"/>
</dbReference>
<evidence type="ECO:0000313" key="7">
    <source>
        <dbReference type="Proteomes" id="UP000295506"/>
    </source>
</evidence>
<sequence>MKLGYPLIFMACLVLSACSAATQNIPVSSNPDGAMVLADGQQVGTTPCNVTLEKTQPHILTLKKDGYKQVDVQITRKYDTAGVTRNATQSGMWQSSNGANTEGAVANALMSVGAQEESGDAYVLSPASVVVNLRPLGGNPQAAREQAPRQVAQGDEPIVISKDQLDPADQQRLDEQKSGDVSTTEPATFGGAVADDPAKEAEAVLEGGAVAAPTVGTDKSWGSSHSSEHHGNDGSYTKTTTSTKASVGVHVNPVEAGLEAIKLLEGAEGESAQ</sequence>
<keyword evidence="2" id="KW-0732">Signal</keyword>
<feature type="region of interest" description="Disordered" evidence="1">
    <location>
        <begin position="140"/>
        <end position="194"/>
    </location>
</feature>
<evidence type="ECO:0000256" key="1">
    <source>
        <dbReference type="SAM" id="MobiDB-lite"/>
    </source>
</evidence>
<name>A0A126QMZ4_9BACT</name>
<feature type="region of interest" description="Disordered" evidence="1">
    <location>
        <begin position="215"/>
        <end position="248"/>
    </location>
</feature>
<feature type="compositionally biased region" description="Low complexity" evidence="1">
    <location>
        <begin position="233"/>
        <end position="244"/>
    </location>
</feature>
<keyword evidence="6" id="KW-1185">Reference proteome</keyword>
<dbReference type="PROSITE" id="PS51257">
    <property type="entry name" value="PROKAR_LIPOPROTEIN"/>
    <property type="match status" value="1"/>
</dbReference>
<reference evidence="4 6" key="1">
    <citation type="journal article" date="2016" name="Front. Microbiol.">
        <title>Genome Sequence of the Piezophilic, Mesophilic Sulfate-Reducing Bacterium Desulfovibrio indicus J2T.</title>
        <authorList>
            <person name="Cao J."/>
            <person name="Maignien L."/>
            <person name="Shao Z."/>
            <person name="Alain K."/>
            <person name="Jebbar M."/>
        </authorList>
    </citation>
    <scope>NUCLEOTIDE SEQUENCE [LARGE SCALE GENOMIC DNA]</scope>
    <source>
        <strain evidence="4 6">J2</strain>
    </source>
</reference>
<protein>
    <submittedName>
        <fullName evidence="5">PEGA domain-containing protein</fullName>
    </submittedName>
</protein>
<gene>
    <name evidence="4" type="ORF">AWY79_06635</name>
    <name evidence="5" type="ORF">EDC59_101195</name>
</gene>
<feature type="compositionally biased region" description="Basic and acidic residues" evidence="1">
    <location>
        <begin position="163"/>
        <end position="178"/>
    </location>
</feature>
<feature type="domain" description="PEGA" evidence="3">
    <location>
        <begin position="24"/>
        <end position="77"/>
    </location>
</feature>
<evidence type="ECO:0000313" key="4">
    <source>
        <dbReference type="EMBL" id="AMK10805.1"/>
    </source>
</evidence>
<dbReference type="Proteomes" id="UP000055611">
    <property type="component" value="Chromosome"/>
</dbReference>
<evidence type="ECO:0000256" key="2">
    <source>
        <dbReference type="SAM" id="SignalP"/>
    </source>
</evidence>
<feature type="signal peptide" evidence="2">
    <location>
        <begin position="1"/>
        <end position="20"/>
    </location>
</feature>
<dbReference type="AlphaFoldDB" id="A0A126QMZ4"/>